<sequence>MNSPLQEADSHADATPLDLLPDIEAGVGTSSASSTISTLSENKLLVFDGVVNKLNDDDVDICMDLLLREVENSRLKEAEKGLPLVLKIIIVLTIFTSLYSGMLLLMIIFVHYPLSPSILLLADAADEYLKDVSVAPGMVFFGFGFLCFDFDSLFLQSFVFGNLAYFWMYIINHFYMLRLLSNILIGCGMSPPSSYLNGWGIWAFIFCISYLLTFVPRKYPDWKPDYNSTVLSFPYSRYYFKCFFFLAVIPTCYLEILHCVTVTKWQYQDYLSVISDRSLTSNPYVNVLLSTFLWSTAAIGITITTYAFSCVCLKKECTVNKIKNRY</sequence>
<keyword evidence="2" id="KW-1185">Reference proteome</keyword>
<dbReference type="EMBL" id="BSXS01007273">
    <property type="protein sequence ID" value="GME88145.1"/>
    <property type="molecule type" value="Genomic_DNA"/>
</dbReference>
<accession>A0ACB5TH29</accession>
<evidence type="ECO:0000313" key="2">
    <source>
        <dbReference type="Proteomes" id="UP001165064"/>
    </source>
</evidence>
<name>A0ACB5TH29_AMBMO</name>
<proteinExistence type="predicted"/>
<reference evidence="1" key="1">
    <citation type="submission" date="2023-04" db="EMBL/GenBank/DDBJ databases">
        <title>Ambrosiozyma monospora NBRC 10751.</title>
        <authorList>
            <person name="Ichikawa N."/>
            <person name="Sato H."/>
            <person name="Tonouchi N."/>
        </authorList>
    </citation>
    <scope>NUCLEOTIDE SEQUENCE</scope>
    <source>
        <strain evidence="1">NBRC 10751</strain>
    </source>
</reference>
<comment type="caution">
    <text evidence="1">The sequence shown here is derived from an EMBL/GenBank/DDBJ whole genome shotgun (WGS) entry which is preliminary data.</text>
</comment>
<evidence type="ECO:0000313" key="1">
    <source>
        <dbReference type="EMBL" id="GME88145.1"/>
    </source>
</evidence>
<organism evidence="1 2">
    <name type="scientific">Ambrosiozyma monospora</name>
    <name type="common">Yeast</name>
    <name type="synonym">Endomycopsis monosporus</name>
    <dbReference type="NCBI Taxonomy" id="43982"/>
    <lineage>
        <taxon>Eukaryota</taxon>
        <taxon>Fungi</taxon>
        <taxon>Dikarya</taxon>
        <taxon>Ascomycota</taxon>
        <taxon>Saccharomycotina</taxon>
        <taxon>Pichiomycetes</taxon>
        <taxon>Pichiales</taxon>
        <taxon>Pichiaceae</taxon>
        <taxon>Ambrosiozyma</taxon>
    </lineage>
</organism>
<protein>
    <submittedName>
        <fullName evidence="1">Unnamed protein product</fullName>
    </submittedName>
</protein>
<gene>
    <name evidence="1" type="ORF">Amon02_000831800</name>
</gene>
<dbReference type="Proteomes" id="UP001165064">
    <property type="component" value="Unassembled WGS sequence"/>
</dbReference>